<dbReference type="SMART" id="SM00091">
    <property type="entry name" value="PAS"/>
    <property type="match status" value="2"/>
</dbReference>
<evidence type="ECO:0000256" key="3">
    <source>
        <dbReference type="ARBA" id="ARBA00023012"/>
    </source>
</evidence>
<evidence type="ECO:0000256" key="1">
    <source>
        <dbReference type="ARBA" id="ARBA00022679"/>
    </source>
</evidence>
<dbReference type="SMART" id="SM00387">
    <property type="entry name" value="HATPase_c"/>
    <property type="match status" value="1"/>
</dbReference>
<dbReference type="InterPro" id="IPR035965">
    <property type="entry name" value="PAS-like_dom_sf"/>
</dbReference>
<keyword evidence="7" id="KW-1185">Reference proteome</keyword>
<keyword evidence="2" id="KW-0418">Kinase</keyword>
<sequence>MKRAMPMEVTAAAGAPQLNYDQAFATWVQQSKDMFARFGGNFDIQYANPAFCRNFGIAMDAIADAGLSQFGILREISTQWCDLLERAYNDGKERSEELWLPTQNGLRCFRMHVAPERLTGNGPVESVWADGRDITDIRGAQSILGETEARFKAIVSNVPGAVFQLAMHRFDDLPRFQYVSDGIVALSRLAPEKLRRSSDNFTGLIHPDDIAAFHQSMKSSSETLTRWSWAGRLCAGTHAERWISLQATPRLMDAGMVLWDGIMLDATDARRNEEKLRQSEEFLRDLCVRVGMIREEEKSAIAREIHDELGQLLTVLKMDLSCMREAGGLDSRSVAKMLRMESLTDDILYRVRDIASTLRPKVLDLGLAPAIEWLAQEFSSHTRIVCRLSINGDELCGNLDSTAITAIFRIVQESLTNAARHARAKHIDISLTRRGQFLQLLIRDDGVGFDPDALPICCNGLSGIRERAVILGAELRIDSSAHTGTTLEVLIPHVVTSA</sequence>
<dbReference type="InterPro" id="IPR036890">
    <property type="entry name" value="HATPase_C_sf"/>
</dbReference>
<dbReference type="GO" id="GO:0046983">
    <property type="term" value="F:protein dimerization activity"/>
    <property type="evidence" value="ECO:0007669"/>
    <property type="project" value="InterPro"/>
</dbReference>
<dbReference type="STRING" id="76114.ebA5750"/>
<evidence type="ECO:0000313" key="7">
    <source>
        <dbReference type="Proteomes" id="UP000006552"/>
    </source>
</evidence>
<dbReference type="NCBIfam" id="TIGR00229">
    <property type="entry name" value="sensory_box"/>
    <property type="match status" value="1"/>
</dbReference>
<feature type="domain" description="PAS" evidence="4">
    <location>
        <begin position="22"/>
        <end position="89"/>
    </location>
</feature>
<dbReference type="EMBL" id="CR555306">
    <property type="protein sequence ID" value="CAI09389.1"/>
    <property type="molecule type" value="Genomic_DNA"/>
</dbReference>
<dbReference type="Gene3D" id="3.30.565.10">
    <property type="entry name" value="Histidine kinase-like ATPase, C-terminal domain"/>
    <property type="match status" value="1"/>
</dbReference>
<protein>
    <submittedName>
        <fullName evidence="6">Sensory protein, two-component system</fullName>
    </submittedName>
</protein>
<proteinExistence type="predicted"/>
<feature type="domain" description="PAS" evidence="4">
    <location>
        <begin position="149"/>
        <end position="222"/>
    </location>
</feature>
<dbReference type="eggNOG" id="COG4585">
    <property type="taxonomic scope" value="Bacteria"/>
</dbReference>
<dbReference type="OrthoDB" id="9813412at2"/>
<name>Q5NZX5_AROAE</name>
<evidence type="ECO:0000256" key="2">
    <source>
        <dbReference type="ARBA" id="ARBA00022777"/>
    </source>
</evidence>
<gene>
    <name evidence="6" type="ORF">ebA5750</name>
</gene>
<dbReference type="Pfam" id="PF02518">
    <property type="entry name" value="HATPase_c"/>
    <property type="match status" value="1"/>
</dbReference>
<dbReference type="InterPro" id="IPR000014">
    <property type="entry name" value="PAS"/>
</dbReference>
<keyword evidence="3" id="KW-0902">Two-component regulatory system</keyword>
<dbReference type="InterPro" id="IPR003594">
    <property type="entry name" value="HATPase_dom"/>
</dbReference>
<evidence type="ECO:0000259" key="5">
    <source>
        <dbReference type="SMART" id="SM00387"/>
    </source>
</evidence>
<organism evidence="6 7">
    <name type="scientific">Aromatoleum aromaticum (strain DSM 19018 / LMG 30748 / EbN1)</name>
    <name type="common">Azoarcus sp. (strain EbN1)</name>
    <dbReference type="NCBI Taxonomy" id="76114"/>
    <lineage>
        <taxon>Bacteria</taxon>
        <taxon>Pseudomonadati</taxon>
        <taxon>Pseudomonadota</taxon>
        <taxon>Betaproteobacteria</taxon>
        <taxon>Rhodocyclales</taxon>
        <taxon>Rhodocyclaceae</taxon>
        <taxon>Aromatoleum</taxon>
    </lineage>
</organism>
<keyword evidence="1" id="KW-0808">Transferase</keyword>
<dbReference type="SUPFAM" id="SSF55874">
    <property type="entry name" value="ATPase domain of HSP90 chaperone/DNA topoisomerase II/histidine kinase"/>
    <property type="match status" value="1"/>
</dbReference>
<dbReference type="HOGENOM" id="CLU_000445_114_0_4"/>
<dbReference type="CDD" id="cd16917">
    <property type="entry name" value="HATPase_UhpB-NarQ-NarX-like"/>
    <property type="match status" value="1"/>
</dbReference>
<dbReference type="SUPFAM" id="SSF55785">
    <property type="entry name" value="PYP-like sensor domain (PAS domain)"/>
    <property type="match status" value="2"/>
</dbReference>
<dbReference type="Gene3D" id="3.30.450.20">
    <property type="entry name" value="PAS domain"/>
    <property type="match status" value="2"/>
</dbReference>
<dbReference type="PANTHER" id="PTHR24421">
    <property type="entry name" value="NITRATE/NITRITE SENSOR PROTEIN NARX-RELATED"/>
    <property type="match status" value="1"/>
</dbReference>
<dbReference type="GO" id="GO:0016020">
    <property type="term" value="C:membrane"/>
    <property type="evidence" value="ECO:0007669"/>
    <property type="project" value="InterPro"/>
</dbReference>
<feature type="domain" description="Histidine kinase/HSP90-like ATPase" evidence="5">
    <location>
        <begin position="402"/>
        <end position="495"/>
    </location>
</feature>
<reference evidence="6 7" key="1">
    <citation type="journal article" date="2005" name="Arch. Microbiol.">
        <title>The genome sequence of an anaerobic aromatic-degrading denitrifying bacterium, strain EbN1.</title>
        <authorList>
            <person name="Rabus R."/>
            <person name="Kube M."/>
            <person name="Heider J."/>
            <person name="Beck A."/>
            <person name="Heitmann K."/>
            <person name="Widdel F."/>
            <person name="Reinhardt R."/>
        </authorList>
    </citation>
    <scope>NUCLEOTIDE SEQUENCE [LARGE SCALE GENOMIC DNA]</scope>
    <source>
        <strain evidence="6 7">EbN1</strain>
    </source>
</reference>
<evidence type="ECO:0000313" key="6">
    <source>
        <dbReference type="EMBL" id="CAI09389.1"/>
    </source>
</evidence>
<dbReference type="InterPro" id="IPR050482">
    <property type="entry name" value="Sensor_HK_TwoCompSys"/>
</dbReference>
<evidence type="ECO:0000259" key="4">
    <source>
        <dbReference type="SMART" id="SM00091"/>
    </source>
</evidence>
<dbReference type="GO" id="GO:0000155">
    <property type="term" value="F:phosphorelay sensor kinase activity"/>
    <property type="evidence" value="ECO:0007669"/>
    <property type="project" value="InterPro"/>
</dbReference>
<dbReference type="Gene3D" id="1.20.5.1930">
    <property type="match status" value="1"/>
</dbReference>
<dbReference type="KEGG" id="eba:ebA5750"/>
<dbReference type="Proteomes" id="UP000006552">
    <property type="component" value="Chromosome"/>
</dbReference>
<dbReference type="PANTHER" id="PTHR24421:SF59">
    <property type="entry name" value="OXYGEN SENSOR HISTIDINE KINASE NREB"/>
    <property type="match status" value="1"/>
</dbReference>
<dbReference type="Pfam" id="PF07730">
    <property type="entry name" value="HisKA_3"/>
    <property type="match status" value="1"/>
</dbReference>
<accession>Q5NZX5</accession>
<dbReference type="AlphaFoldDB" id="Q5NZX5"/>
<dbReference type="InterPro" id="IPR011712">
    <property type="entry name" value="Sig_transdc_His_kin_sub3_dim/P"/>
</dbReference>